<dbReference type="GO" id="GO:0009330">
    <property type="term" value="C:DNA topoisomerase type II (double strand cut, ATP-hydrolyzing) complex"/>
    <property type="evidence" value="ECO:0007669"/>
    <property type="project" value="TreeGrafter"/>
</dbReference>
<dbReference type="EMBL" id="JALEMU010000116">
    <property type="protein sequence ID" value="MCI5756057.1"/>
    <property type="molecule type" value="Genomic_DNA"/>
</dbReference>
<dbReference type="SUPFAM" id="SSF56719">
    <property type="entry name" value="Type II DNA topoisomerase"/>
    <property type="match status" value="1"/>
</dbReference>
<dbReference type="NCBIfam" id="TIGR01063">
    <property type="entry name" value="gyrA"/>
    <property type="match status" value="1"/>
</dbReference>
<dbReference type="AlphaFoldDB" id="A0AAE3FHH4"/>
<dbReference type="PANTHER" id="PTHR43493:SF5">
    <property type="entry name" value="DNA GYRASE SUBUNIT A, CHLOROPLASTIC_MITOCHONDRIAL"/>
    <property type="match status" value="1"/>
</dbReference>
<dbReference type="GO" id="GO:0005524">
    <property type="term" value="F:ATP binding"/>
    <property type="evidence" value="ECO:0007669"/>
    <property type="project" value="UniProtKB-UniRule"/>
</dbReference>
<dbReference type="NCBIfam" id="NF004043">
    <property type="entry name" value="PRK05560.1"/>
    <property type="match status" value="1"/>
</dbReference>
<name>A0AAE3FHH4_9BACT</name>
<keyword evidence="7 9" id="KW-0413">Isomerase</keyword>
<dbReference type="GO" id="GO:0005737">
    <property type="term" value="C:cytoplasm"/>
    <property type="evidence" value="ECO:0007669"/>
    <property type="project" value="UniProtKB-SubCell"/>
</dbReference>
<dbReference type="PROSITE" id="PS52040">
    <property type="entry name" value="TOPO_IIA"/>
    <property type="match status" value="1"/>
</dbReference>
<keyword evidence="9" id="KW-0963">Cytoplasm</keyword>
<dbReference type="Proteomes" id="UP001139365">
    <property type="component" value="Unassembled WGS sequence"/>
</dbReference>
<evidence type="ECO:0000256" key="5">
    <source>
        <dbReference type="ARBA" id="ARBA00023029"/>
    </source>
</evidence>
<evidence type="ECO:0000256" key="6">
    <source>
        <dbReference type="ARBA" id="ARBA00023125"/>
    </source>
</evidence>
<comment type="catalytic activity">
    <reaction evidence="1 9 10">
        <text>ATP-dependent breakage, passage and rejoining of double-stranded DNA.</text>
        <dbReference type="EC" id="5.6.2.2"/>
    </reaction>
</comment>
<evidence type="ECO:0000256" key="10">
    <source>
        <dbReference type="PROSITE-ProRule" id="PRU01384"/>
    </source>
</evidence>
<dbReference type="CDD" id="cd00187">
    <property type="entry name" value="TOP4c"/>
    <property type="match status" value="1"/>
</dbReference>
<gene>
    <name evidence="9 13" type="primary">gyrA</name>
    <name evidence="13" type="ORF">MR241_07165</name>
</gene>
<comment type="function">
    <text evidence="9">A type II topoisomerase that negatively supercoils closed circular double-stranded (ds) DNA in an ATP-dependent manner to modulate DNA topology and maintain chromosomes in an underwound state. Negative supercoiling favors strand separation, and DNA replication, transcription, recombination and repair, all of which involve strand separation. Also able to catalyze the interconversion of other topological isomers of dsDNA rings, including catenanes and knotted rings. Type II topoisomerases break and join 2 DNA strands simultaneously in an ATP-dependent manner.</text>
</comment>
<comment type="subcellular location">
    <subcellularLocation>
        <location evidence="9">Cytoplasm</location>
    </subcellularLocation>
</comment>
<dbReference type="InterPro" id="IPR006691">
    <property type="entry name" value="GyrA/parC_rep"/>
</dbReference>
<evidence type="ECO:0000256" key="9">
    <source>
        <dbReference type="HAMAP-Rule" id="MF_01897"/>
    </source>
</evidence>
<dbReference type="InterPro" id="IPR050220">
    <property type="entry name" value="Type_II_DNA_Topoisomerases"/>
</dbReference>
<keyword evidence="5 9" id="KW-0799">Topoisomerase</keyword>
<dbReference type="FunFam" id="3.30.1360.40:FF:000002">
    <property type="entry name" value="DNA gyrase subunit A"/>
    <property type="match status" value="1"/>
</dbReference>
<evidence type="ECO:0000256" key="4">
    <source>
        <dbReference type="ARBA" id="ARBA00022840"/>
    </source>
</evidence>
<dbReference type="HAMAP" id="MF_01897">
    <property type="entry name" value="GyrA"/>
    <property type="match status" value="1"/>
</dbReference>
<dbReference type="FunFam" id="2.120.10.90:FF:000005">
    <property type="entry name" value="DNA topoisomerase 4 subunit A"/>
    <property type="match status" value="1"/>
</dbReference>
<dbReference type="Pfam" id="PF03989">
    <property type="entry name" value="DNA_gyraseA_C"/>
    <property type="match status" value="6"/>
</dbReference>
<dbReference type="NCBIfam" id="NF004044">
    <property type="entry name" value="PRK05561.1"/>
    <property type="match status" value="1"/>
</dbReference>
<dbReference type="InterPro" id="IPR002205">
    <property type="entry name" value="Topo_IIA_dom_A"/>
</dbReference>
<evidence type="ECO:0000256" key="2">
    <source>
        <dbReference type="ARBA" id="ARBA00008263"/>
    </source>
</evidence>
<feature type="domain" description="Topo IIA-type catalytic" evidence="12">
    <location>
        <begin position="44"/>
        <end position="505"/>
    </location>
</feature>
<dbReference type="Gene3D" id="3.90.199.10">
    <property type="entry name" value="Topoisomerase II, domain 5"/>
    <property type="match status" value="1"/>
</dbReference>
<comment type="subunit">
    <text evidence="8">Heterotetramer composed of ParC and ParE.</text>
</comment>
<dbReference type="Pfam" id="PF00521">
    <property type="entry name" value="DNA_topoisoIV"/>
    <property type="match status" value="1"/>
</dbReference>
<dbReference type="Gene3D" id="3.30.1360.40">
    <property type="match status" value="1"/>
</dbReference>
<dbReference type="Gene3D" id="2.120.10.90">
    <property type="entry name" value="DNA gyrase/topoisomerase IV, subunit A, C-terminal"/>
    <property type="match status" value="1"/>
</dbReference>
<feature type="active site" description="O-(5'-phospho-DNA)-tyrosine intermediate" evidence="9 10">
    <location>
        <position position="132"/>
    </location>
</feature>
<evidence type="ECO:0000256" key="11">
    <source>
        <dbReference type="SAM" id="MobiDB-lite"/>
    </source>
</evidence>
<dbReference type="GO" id="GO:0006261">
    <property type="term" value="P:DNA-templated DNA replication"/>
    <property type="evidence" value="ECO:0007669"/>
    <property type="project" value="UniProtKB-UniRule"/>
</dbReference>
<feature type="region of interest" description="Disordered" evidence="11">
    <location>
        <begin position="815"/>
        <end position="842"/>
    </location>
</feature>
<dbReference type="InterPro" id="IPR035516">
    <property type="entry name" value="Gyrase/topoIV_suA_C"/>
</dbReference>
<dbReference type="SMART" id="SM00434">
    <property type="entry name" value="TOP4c"/>
    <property type="match status" value="1"/>
</dbReference>
<organism evidence="13 14">
    <name type="scientific">Candidatus Colimorpha enterica</name>
    <dbReference type="NCBI Taxonomy" id="3083063"/>
    <lineage>
        <taxon>Bacteria</taxon>
        <taxon>Pseudomonadati</taxon>
        <taxon>Bacteroidota</taxon>
        <taxon>Bacteroidia</taxon>
        <taxon>Bacteroidales</taxon>
        <taxon>Candidatus Colimorpha</taxon>
    </lineage>
</organism>
<dbReference type="InterPro" id="IPR013760">
    <property type="entry name" value="Topo_IIA-like_dom_sf"/>
</dbReference>
<evidence type="ECO:0000313" key="13">
    <source>
        <dbReference type="EMBL" id="MCI5756057.1"/>
    </source>
</evidence>
<keyword evidence="3 9" id="KW-0547">Nucleotide-binding</keyword>
<dbReference type="GO" id="GO:0003677">
    <property type="term" value="F:DNA binding"/>
    <property type="evidence" value="ECO:0007669"/>
    <property type="project" value="UniProtKB-UniRule"/>
</dbReference>
<sequence length="842" mass="93380">MSNKREEEKNYEYPDQRIVDVHMEKEVKTSFIQYAMSVIISRALPDVRDGMKPGQRRILYAMYEDHLTHDNEFRKSAMTVGAVLGHYHPHGDSAVYGTMVRMAQDFSYRYPLIEGKGNFGSVDGDPAAAYRYTEARLARLSDEMMRDLEKNVVKMDRNFDNTREEPSVLPSRFPNFLVNGAVGIAVGMATNVPPHNLGEVVDATVFRMDNPECTVPQLMDYIKGPDFPTRGTIYGVNGIIEAYTTGRGRLRVRSRATIDEDKHQIIITEIPYMANKSALIESVANLVKEKKIDGIIDVRDLSNQGTIKIVFDYRRDANGEVILNQLYKYSQLEDTCSINMLAIVNGEPKVLSLPQVLDHYIAHQESVIKNRTIFDLAKAKARAHILEGYLTAIDNIDEIVEIMKTSPSIPEAKATLCERFGLSDEQAQAIVDMTLGKLTGLERQKTEDELNRLLALISDLEDILANEWRIKEIIKNDLLEIKRKYADERRTEIVASANEIVYEDLIERHTCVITLTKDGYIKRLPSDIYSAQKRGGKGVIGMATKEEDVVDQVVAVNSHSFLLMFTNTGKVHVKKAYLIPESSRTAKGTAAVNVIDIEKGEKITALISLDDFEGDGCLTMVTNNGIVKRTAISEFAYQRKGGKRAITLDEGDELIYVRSTGQEDELLIATGEGNAVRFPISSVTPTGRNSRGVIGIRPGEGDHVAGVCVVDESKKLLTVTEKGFGKRCEFSDFAAHNRGGKGMRCQAVSDRTGRLAAIAAVSETDDILIITDQGTVIRTRVEEIPVYSRSASGVIVMRPEEGSVVSNFTVVEKEEEDTEAVAVTDEAEVSGNPSDPGDGTAE</sequence>
<evidence type="ECO:0000256" key="7">
    <source>
        <dbReference type="ARBA" id="ARBA00023235"/>
    </source>
</evidence>
<proteinExistence type="inferred from homology"/>
<comment type="subunit">
    <text evidence="9">Heterotetramer, composed of two GyrA and two GyrB chains. In the heterotetramer, GyrA contains the active site tyrosine that forms a transient covalent intermediate with DNA, while GyrB binds cofactors and catalyzes ATP hydrolysis.</text>
</comment>
<dbReference type="GO" id="GO:0034335">
    <property type="term" value="F:DNA negative supercoiling activity"/>
    <property type="evidence" value="ECO:0007669"/>
    <property type="project" value="UniProtKB-ARBA"/>
</dbReference>
<accession>A0AAE3FHH4</accession>
<evidence type="ECO:0000256" key="1">
    <source>
        <dbReference type="ARBA" id="ARBA00000185"/>
    </source>
</evidence>
<dbReference type="GO" id="GO:0006265">
    <property type="term" value="P:DNA topological change"/>
    <property type="evidence" value="ECO:0007669"/>
    <property type="project" value="UniProtKB-UniRule"/>
</dbReference>
<comment type="miscellaneous">
    <text evidence="9">Few gyrases are as efficient as E.coli at forming negative supercoils. Not all organisms have 2 type II topoisomerases; in organisms with a single type II topoisomerase this enzyme also has to decatenate newly replicated chromosomes.</text>
</comment>
<dbReference type="SUPFAM" id="SSF101904">
    <property type="entry name" value="GyrA/ParC C-terminal domain-like"/>
    <property type="match status" value="1"/>
</dbReference>
<dbReference type="GO" id="GO:0005694">
    <property type="term" value="C:chromosome"/>
    <property type="evidence" value="ECO:0007669"/>
    <property type="project" value="InterPro"/>
</dbReference>
<dbReference type="FunFam" id="1.10.268.10:FF:000001">
    <property type="entry name" value="DNA gyrase subunit A"/>
    <property type="match status" value="1"/>
</dbReference>
<dbReference type="Gene3D" id="1.10.268.10">
    <property type="entry name" value="Topoisomerase, domain 3"/>
    <property type="match status" value="1"/>
</dbReference>
<feature type="short sequence motif" description="GyrA-box" evidence="9">
    <location>
        <begin position="532"/>
        <end position="538"/>
    </location>
</feature>
<dbReference type="InterPro" id="IPR013757">
    <property type="entry name" value="Topo_IIA_A_a_sf"/>
</dbReference>
<evidence type="ECO:0000313" key="14">
    <source>
        <dbReference type="Proteomes" id="UP001139365"/>
    </source>
</evidence>
<evidence type="ECO:0000256" key="3">
    <source>
        <dbReference type="ARBA" id="ARBA00022741"/>
    </source>
</evidence>
<keyword evidence="6 9" id="KW-0238">DNA-binding</keyword>
<dbReference type="InterPro" id="IPR013758">
    <property type="entry name" value="Topo_IIA_A/C_ab"/>
</dbReference>
<evidence type="ECO:0000259" key="12">
    <source>
        <dbReference type="PROSITE" id="PS52040"/>
    </source>
</evidence>
<comment type="caution">
    <text evidence="13">The sequence shown here is derived from an EMBL/GenBank/DDBJ whole genome shotgun (WGS) entry which is preliminary data.</text>
</comment>
<reference evidence="13 14" key="1">
    <citation type="submission" date="2022-03" db="EMBL/GenBank/DDBJ databases">
        <title>Metagenome-assembled genomes from swine fecal metagenomes.</title>
        <authorList>
            <person name="Holman D.B."/>
            <person name="Kommadath A."/>
        </authorList>
    </citation>
    <scope>NUCLEOTIDE SEQUENCE [LARGE SCALE GENOMIC DNA]</scope>
    <source>
        <strain evidence="13">SUG147</strain>
    </source>
</reference>
<dbReference type="EC" id="5.6.2.2" evidence="9"/>
<protein>
    <recommendedName>
        <fullName evidence="9">DNA gyrase subunit A</fullName>
        <ecNumber evidence="9">5.6.2.2</ecNumber>
    </recommendedName>
</protein>
<dbReference type="PANTHER" id="PTHR43493">
    <property type="entry name" value="DNA GYRASE/TOPOISOMERASE SUBUNIT A"/>
    <property type="match status" value="1"/>
</dbReference>
<comment type="similarity">
    <text evidence="2 9">Belongs to the type II topoisomerase GyrA/ParC subunit family.</text>
</comment>
<keyword evidence="4 9" id="KW-0067">ATP-binding</keyword>
<dbReference type="InterPro" id="IPR005743">
    <property type="entry name" value="GyrA"/>
</dbReference>
<evidence type="ECO:0000256" key="8">
    <source>
        <dbReference type="ARBA" id="ARBA00063644"/>
    </source>
</evidence>